<keyword evidence="5" id="KW-0808">Transferase</keyword>
<dbReference type="InterPro" id="IPR003661">
    <property type="entry name" value="HisK_dim/P_dom"/>
</dbReference>
<evidence type="ECO:0000256" key="1">
    <source>
        <dbReference type="ARBA" id="ARBA00000085"/>
    </source>
</evidence>
<comment type="caution">
    <text evidence="14">The sequence shown here is derived from an EMBL/GenBank/DDBJ whole genome shotgun (WGS) entry which is preliminary data.</text>
</comment>
<dbReference type="PRINTS" id="PR00344">
    <property type="entry name" value="BCTRLSENSOR"/>
</dbReference>
<evidence type="ECO:0000259" key="12">
    <source>
        <dbReference type="PROSITE" id="PS50109"/>
    </source>
</evidence>
<dbReference type="EC" id="2.7.13.3" evidence="3"/>
<feature type="transmembrane region" description="Helical" evidence="11">
    <location>
        <begin position="7"/>
        <end position="26"/>
    </location>
</feature>
<comment type="catalytic activity">
    <reaction evidence="1">
        <text>ATP + protein L-histidine = ADP + protein N-phospho-L-histidine.</text>
        <dbReference type="EC" id="2.7.13.3"/>
    </reaction>
</comment>
<dbReference type="InterPro" id="IPR005467">
    <property type="entry name" value="His_kinase_dom"/>
</dbReference>
<dbReference type="FunFam" id="1.10.287.130:FF:000001">
    <property type="entry name" value="Two-component sensor histidine kinase"/>
    <property type="match status" value="1"/>
</dbReference>
<dbReference type="SMART" id="SM00304">
    <property type="entry name" value="HAMP"/>
    <property type="match status" value="1"/>
</dbReference>
<dbReference type="AlphaFoldDB" id="A0AAE4FJ67"/>
<proteinExistence type="predicted"/>
<evidence type="ECO:0000256" key="7">
    <source>
        <dbReference type="ARBA" id="ARBA00022777"/>
    </source>
</evidence>
<dbReference type="PROSITE" id="PS50885">
    <property type="entry name" value="HAMP"/>
    <property type="match status" value="1"/>
</dbReference>
<dbReference type="PANTHER" id="PTHR45528:SF10">
    <property type="entry name" value="METHYL-ACCEPTING CHEMOTAXIS PROTEIN"/>
    <property type="match status" value="1"/>
</dbReference>
<dbReference type="SMART" id="SM00388">
    <property type="entry name" value="HisKA"/>
    <property type="match status" value="1"/>
</dbReference>
<keyword evidence="10 11" id="KW-0472">Membrane</keyword>
<dbReference type="CDD" id="cd00082">
    <property type="entry name" value="HisKA"/>
    <property type="match status" value="1"/>
</dbReference>
<evidence type="ECO:0000256" key="3">
    <source>
        <dbReference type="ARBA" id="ARBA00012438"/>
    </source>
</evidence>
<evidence type="ECO:0000256" key="9">
    <source>
        <dbReference type="ARBA" id="ARBA00023012"/>
    </source>
</evidence>
<dbReference type="Gene3D" id="6.10.340.10">
    <property type="match status" value="1"/>
</dbReference>
<dbReference type="Pfam" id="PF02518">
    <property type="entry name" value="HATPase_c"/>
    <property type="match status" value="1"/>
</dbReference>
<dbReference type="InterPro" id="IPR036890">
    <property type="entry name" value="HATPase_C_sf"/>
</dbReference>
<dbReference type="Gene3D" id="1.10.287.130">
    <property type="match status" value="1"/>
</dbReference>
<keyword evidence="8 11" id="KW-1133">Transmembrane helix</keyword>
<dbReference type="PROSITE" id="PS50109">
    <property type="entry name" value="HIS_KIN"/>
    <property type="match status" value="1"/>
</dbReference>
<protein>
    <recommendedName>
        <fullName evidence="3">histidine kinase</fullName>
        <ecNumber evidence="3">2.7.13.3</ecNumber>
    </recommendedName>
</protein>
<dbReference type="Pfam" id="PF00512">
    <property type="entry name" value="HisKA"/>
    <property type="match status" value="1"/>
</dbReference>
<dbReference type="RefSeq" id="WP_163253502.1">
    <property type="nucleotide sequence ID" value="NZ_JARUIS010000002.1"/>
</dbReference>
<dbReference type="FunFam" id="3.30.565.10:FF:000006">
    <property type="entry name" value="Sensor histidine kinase WalK"/>
    <property type="match status" value="1"/>
</dbReference>
<keyword evidence="7 14" id="KW-0418">Kinase</keyword>
<evidence type="ECO:0000259" key="13">
    <source>
        <dbReference type="PROSITE" id="PS50885"/>
    </source>
</evidence>
<reference evidence="14" key="1">
    <citation type="submission" date="2023-04" db="EMBL/GenBank/DDBJ databases">
        <title>Assessment of the microbiological origin of a defect in Grana Padano cheese.</title>
        <authorList>
            <person name="Zago M."/>
            <person name="Rossetti L."/>
            <person name="Bonvini B."/>
            <person name="Carminati D."/>
            <person name="Giraffa G."/>
        </authorList>
    </citation>
    <scope>NUCLEOTIDE SEQUENCE</scope>
    <source>
        <strain evidence="14">4990</strain>
    </source>
</reference>
<evidence type="ECO:0000256" key="2">
    <source>
        <dbReference type="ARBA" id="ARBA00004141"/>
    </source>
</evidence>
<dbReference type="SMART" id="SM00387">
    <property type="entry name" value="HATPase_c"/>
    <property type="match status" value="1"/>
</dbReference>
<dbReference type="InterPro" id="IPR004358">
    <property type="entry name" value="Sig_transdc_His_kin-like_C"/>
</dbReference>
<keyword evidence="4" id="KW-0597">Phosphoprotein</keyword>
<dbReference type="PANTHER" id="PTHR45528">
    <property type="entry name" value="SENSOR HISTIDINE KINASE CPXA"/>
    <property type="match status" value="1"/>
</dbReference>
<dbReference type="CDD" id="cd06225">
    <property type="entry name" value="HAMP"/>
    <property type="match status" value="1"/>
</dbReference>
<evidence type="ECO:0000256" key="11">
    <source>
        <dbReference type="SAM" id="Phobius"/>
    </source>
</evidence>
<dbReference type="Proteomes" id="UP001182303">
    <property type="component" value="Unassembled WGS sequence"/>
</dbReference>
<accession>A0AAE4FJ67</accession>
<dbReference type="InterPro" id="IPR036097">
    <property type="entry name" value="HisK_dim/P_sf"/>
</dbReference>
<organism evidence="14 15">
    <name type="scientific">Clostridium sporogenes</name>
    <dbReference type="NCBI Taxonomy" id="1509"/>
    <lineage>
        <taxon>Bacteria</taxon>
        <taxon>Bacillati</taxon>
        <taxon>Bacillota</taxon>
        <taxon>Clostridia</taxon>
        <taxon>Eubacteriales</taxon>
        <taxon>Clostridiaceae</taxon>
        <taxon>Clostridium</taxon>
    </lineage>
</organism>
<gene>
    <name evidence="14" type="ORF">P9J83_02565</name>
</gene>
<dbReference type="SUPFAM" id="SSF158472">
    <property type="entry name" value="HAMP domain-like"/>
    <property type="match status" value="1"/>
</dbReference>
<dbReference type="EMBL" id="JARUIS010000002">
    <property type="protein sequence ID" value="MDS1002382.1"/>
    <property type="molecule type" value="Genomic_DNA"/>
</dbReference>
<comment type="subcellular location">
    <subcellularLocation>
        <location evidence="2">Membrane</location>
        <topology evidence="2">Multi-pass membrane protein</topology>
    </subcellularLocation>
</comment>
<evidence type="ECO:0000256" key="4">
    <source>
        <dbReference type="ARBA" id="ARBA00022553"/>
    </source>
</evidence>
<dbReference type="InterPro" id="IPR003594">
    <property type="entry name" value="HATPase_dom"/>
</dbReference>
<keyword evidence="6 11" id="KW-0812">Transmembrane</keyword>
<dbReference type="InterPro" id="IPR003660">
    <property type="entry name" value="HAMP_dom"/>
</dbReference>
<dbReference type="InterPro" id="IPR050398">
    <property type="entry name" value="HssS/ArlS-like"/>
</dbReference>
<evidence type="ECO:0000256" key="10">
    <source>
        <dbReference type="ARBA" id="ARBA00023136"/>
    </source>
</evidence>
<evidence type="ECO:0000256" key="5">
    <source>
        <dbReference type="ARBA" id="ARBA00022679"/>
    </source>
</evidence>
<evidence type="ECO:0000313" key="14">
    <source>
        <dbReference type="EMBL" id="MDS1002382.1"/>
    </source>
</evidence>
<dbReference type="GO" id="GO:0005886">
    <property type="term" value="C:plasma membrane"/>
    <property type="evidence" value="ECO:0007669"/>
    <property type="project" value="TreeGrafter"/>
</dbReference>
<evidence type="ECO:0000256" key="8">
    <source>
        <dbReference type="ARBA" id="ARBA00022989"/>
    </source>
</evidence>
<name>A0AAE4FJ67_CLOSG</name>
<sequence length="483" mass="56073">MKISVRYKMLISFSFVFFIGIIVLIYSTEKIINNNNEDIIEKEMKQVRKDIDIYLKQYFILNNIQPNKSVFKVEGKNITEELSYKIGDEIALYSKSGEMLWDSYSDRDNKDNQKDLNLALKGKTSYSINKRNNKMSVSLSYPVNLDNNNIGILRYTRDYTGLYKGSNHVINTIKIIAITLFLFILVLSSILAKHITHPIIKLQEASKKIEEGNFEVEILENSQDEIGELSKSFKSMVETIKDQIVTIKTDRDALKELEMSRKIFFDNVTHELKTPITTILGYSEIIEENGFTDEEFFKKGISHIINESERLNRMVVDLLNLSKNTYKEFSYEFTNMDLSDILRSTCEEMLIKAKRYNMVIESKIEYGMKIKGDKDKLKQVFINIIDNAIKYGYVNSIIKVRAYIKKSNAIIEVEDKGEGIDYKDIENIFQPFFRVNKKYSREKGGNGLGLAIVKAIVEKHDGEIFVKSKIKEWTKIIMEFPLL</sequence>
<keyword evidence="9" id="KW-0902">Two-component regulatory system</keyword>
<evidence type="ECO:0000256" key="6">
    <source>
        <dbReference type="ARBA" id="ARBA00022692"/>
    </source>
</evidence>
<feature type="transmembrane region" description="Helical" evidence="11">
    <location>
        <begin position="173"/>
        <end position="192"/>
    </location>
</feature>
<dbReference type="SUPFAM" id="SSF47384">
    <property type="entry name" value="Homodimeric domain of signal transducing histidine kinase"/>
    <property type="match status" value="1"/>
</dbReference>
<dbReference type="Gene3D" id="3.30.565.10">
    <property type="entry name" value="Histidine kinase-like ATPase, C-terminal domain"/>
    <property type="match status" value="1"/>
</dbReference>
<dbReference type="SUPFAM" id="SSF55874">
    <property type="entry name" value="ATPase domain of HSP90 chaperone/DNA topoisomerase II/histidine kinase"/>
    <property type="match status" value="1"/>
</dbReference>
<dbReference type="Pfam" id="PF00672">
    <property type="entry name" value="HAMP"/>
    <property type="match status" value="1"/>
</dbReference>
<evidence type="ECO:0000313" key="15">
    <source>
        <dbReference type="Proteomes" id="UP001182303"/>
    </source>
</evidence>
<dbReference type="GO" id="GO:0000155">
    <property type="term" value="F:phosphorelay sensor kinase activity"/>
    <property type="evidence" value="ECO:0007669"/>
    <property type="project" value="InterPro"/>
</dbReference>
<feature type="domain" description="Histidine kinase" evidence="12">
    <location>
        <begin position="267"/>
        <end position="483"/>
    </location>
</feature>
<feature type="domain" description="HAMP" evidence="13">
    <location>
        <begin position="193"/>
        <end position="245"/>
    </location>
</feature>